<dbReference type="AlphaFoldDB" id="A0A914VL43"/>
<reference evidence="3" key="1">
    <citation type="submission" date="2022-11" db="UniProtKB">
        <authorList>
            <consortium name="WormBaseParasite"/>
        </authorList>
    </citation>
    <scope>IDENTIFICATION</scope>
</reference>
<feature type="chain" id="PRO_5038078328" evidence="1">
    <location>
        <begin position="25"/>
        <end position="92"/>
    </location>
</feature>
<sequence>MSTFLSGTLIALLLMCYTANIVDADFDNYSNSNRRQPSLIMLTRGGFNPSRYRNAKRHDVVTEEQGDGSQPFFNNYLYQLLRTVNAPIAVEE</sequence>
<dbReference type="WBParaSite" id="PSAMB.scaffold2107size25344.g16379.t1">
    <property type="protein sequence ID" value="PSAMB.scaffold2107size25344.g16379.t1"/>
    <property type="gene ID" value="PSAMB.scaffold2107size25344.g16379"/>
</dbReference>
<organism evidence="2 3">
    <name type="scientific">Plectus sambesii</name>
    <dbReference type="NCBI Taxonomy" id="2011161"/>
    <lineage>
        <taxon>Eukaryota</taxon>
        <taxon>Metazoa</taxon>
        <taxon>Ecdysozoa</taxon>
        <taxon>Nematoda</taxon>
        <taxon>Chromadorea</taxon>
        <taxon>Plectida</taxon>
        <taxon>Plectina</taxon>
        <taxon>Plectoidea</taxon>
        <taxon>Plectidae</taxon>
        <taxon>Plectus</taxon>
    </lineage>
</organism>
<dbReference type="Proteomes" id="UP000887566">
    <property type="component" value="Unplaced"/>
</dbReference>
<evidence type="ECO:0000256" key="1">
    <source>
        <dbReference type="SAM" id="SignalP"/>
    </source>
</evidence>
<name>A0A914VL43_9BILA</name>
<feature type="signal peptide" evidence="1">
    <location>
        <begin position="1"/>
        <end position="24"/>
    </location>
</feature>
<evidence type="ECO:0000313" key="3">
    <source>
        <dbReference type="WBParaSite" id="PSAMB.scaffold2107size25344.g16379.t1"/>
    </source>
</evidence>
<proteinExistence type="predicted"/>
<protein>
    <submittedName>
        <fullName evidence="3">Uncharacterized protein</fullName>
    </submittedName>
</protein>
<evidence type="ECO:0000313" key="2">
    <source>
        <dbReference type="Proteomes" id="UP000887566"/>
    </source>
</evidence>
<accession>A0A914VL43</accession>
<keyword evidence="2" id="KW-1185">Reference proteome</keyword>
<keyword evidence="1" id="KW-0732">Signal</keyword>